<keyword evidence="8" id="KW-1185">Reference proteome</keyword>
<organism evidence="7 8">
    <name type="scientific">Aliivibrio fischeri (strain ATCC 700601 / ES114)</name>
    <name type="common">Vibrio fischeri</name>
    <dbReference type="NCBI Taxonomy" id="312309"/>
    <lineage>
        <taxon>Bacteria</taxon>
        <taxon>Pseudomonadati</taxon>
        <taxon>Pseudomonadota</taxon>
        <taxon>Gammaproteobacteria</taxon>
        <taxon>Vibrionales</taxon>
        <taxon>Vibrionaceae</taxon>
        <taxon>Aliivibrio</taxon>
    </lineage>
</organism>
<dbReference type="PANTHER" id="PTHR43763:SF6">
    <property type="entry name" value="XAA-PRO AMINOPEPTIDASE 1"/>
    <property type="match status" value="1"/>
</dbReference>
<dbReference type="Gene3D" id="3.90.230.10">
    <property type="entry name" value="Creatinase/methionine aminopeptidase superfamily"/>
    <property type="match status" value="1"/>
</dbReference>
<dbReference type="InterPro" id="IPR029149">
    <property type="entry name" value="Creatin/AminoP/Spt16_N"/>
</dbReference>
<feature type="domain" description="Creatinase N-terminal" evidence="5">
    <location>
        <begin position="8"/>
        <end position="131"/>
    </location>
</feature>
<evidence type="ECO:0000259" key="4">
    <source>
        <dbReference type="Pfam" id="PF00557"/>
    </source>
</evidence>
<dbReference type="Pfam" id="PF00557">
    <property type="entry name" value="Peptidase_M24"/>
    <property type="match status" value="1"/>
</dbReference>
<proteinExistence type="inferred from homology"/>
<keyword evidence="7" id="KW-0645">Protease</keyword>
<dbReference type="SUPFAM" id="SSF55920">
    <property type="entry name" value="Creatinase/aminopeptidase"/>
    <property type="match status" value="1"/>
</dbReference>
<evidence type="ECO:0000313" key="8">
    <source>
        <dbReference type="Proteomes" id="UP000000537"/>
    </source>
</evidence>
<dbReference type="EMBL" id="CP000020">
    <property type="protein sequence ID" value="AAW84533.1"/>
    <property type="molecule type" value="Genomic_DNA"/>
</dbReference>
<dbReference type="Pfam" id="PF01321">
    <property type="entry name" value="Creatinase_N"/>
    <property type="match status" value="1"/>
</dbReference>
<dbReference type="InterPro" id="IPR036005">
    <property type="entry name" value="Creatinase/aminopeptidase-like"/>
</dbReference>
<dbReference type="Pfam" id="PF16189">
    <property type="entry name" value="Creatinase_N_2"/>
    <property type="match status" value="1"/>
</dbReference>
<dbReference type="PANTHER" id="PTHR43763">
    <property type="entry name" value="XAA-PRO AMINOPEPTIDASE 1"/>
    <property type="match status" value="1"/>
</dbReference>
<dbReference type="STRING" id="312309.VF_0038"/>
<dbReference type="GO" id="GO:0070006">
    <property type="term" value="F:metalloaminopeptidase activity"/>
    <property type="evidence" value="ECO:0007669"/>
    <property type="project" value="InterPro"/>
</dbReference>
<feature type="domain" description="Peptidase M24 C-terminal" evidence="6">
    <location>
        <begin position="534"/>
        <end position="593"/>
    </location>
</feature>
<dbReference type="HOGENOM" id="CLU_011781_2_1_6"/>
<dbReference type="InterPro" id="IPR033740">
    <property type="entry name" value="Pept_M24B"/>
</dbReference>
<evidence type="ECO:0000259" key="5">
    <source>
        <dbReference type="Pfam" id="PF01321"/>
    </source>
</evidence>
<keyword evidence="2" id="KW-0479">Metal-binding</keyword>
<dbReference type="EnsemblBacteria" id="AAW84533">
    <property type="protein sequence ID" value="AAW84533"/>
    <property type="gene ID" value="VF_0038"/>
</dbReference>
<evidence type="ECO:0000256" key="2">
    <source>
        <dbReference type="ARBA" id="ARBA00022723"/>
    </source>
</evidence>
<keyword evidence="7" id="KW-0031">Aminopeptidase</keyword>
<keyword evidence="3 7" id="KW-0378">Hydrolase</keyword>
<dbReference type="AlphaFoldDB" id="Q5E8W3"/>
<evidence type="ECO:0000313" key="7">
    <source>
        <dbReference type="EMBL" id="AAW84533.1"/>
    </source>
</evidence>
<dbReference type="InterPro" id="IPR032416">
    <property type="entry name" value="Peptidase_M24_C"/>
</dbReference>
<dbReference type="eggNOG" id="COG0006">
    <property type="taxonomic scope" value="Bacteria"/>
</dbReference>
<dbReference type="OrthoDB" id="9806388at2"/>
<dbReference type="InterPro" id="IPR050422">
    <property type="entry name" value="X-Pro_aminopeptidase_P"/>
</dbReference>
<dbReference type="InterPro" id="IPR000587">
    <property type="entry name" value="Creatinase_N"/>
</dbReference>
<sequence>MHPQTSQRVEQLRTWLAQQDFDALIIPHEDEFLGEYIPEHNERLHWVTGFTGSAGAAVITKEKAAIFVDGRYTVQVRKQVPADVFEYRHLHEEPLLEWIKDSLTSGSKVAIDPRMHTAQWLKTASKNVEGVVTLEAIATNPIDELWLDRPEVKVSDVRLMSLEFVGKSSEDKRKEIAKEVSKKKADAALLTQLDSICWLLNIRGLDVSRLPVLLSHAIIHADESVDFFLEPSRLPAEFNAHVGQGVRVHQPDALQETLESLAGKKVLVDSATSNAWMSLVLSNANAQIIEASDPCLLPKAAKNETEKAGMRACHVRDGAAMAKFLTWFDAEIEAGNLHDEAVLADKLQAFREEDASLADLSFDTISAAAGNAAMCHYNHQNQPEPGKLQMNSLYLVDSGGQYPDGTTDITRTLAVGTPSDDIKQQFTLVLKGHIGLANARFPKGTCGHQLDILARQHLWAQGYDYDHGTGHGVGHFLSVHEGPQRIAKVVNNTALLPGMVLSNEPGYYRADEFGIRIENLELVVEIETQGDFSVLGFESLTRCPIDKRLINVDMLNRPELAWLNNYHQKVWNEVSPLVDGEVKEWLKQATAELSYES</sequence>
<evidence type="ECO:0000256" key="1">
    <source>
        <dbReference type="ARBA" id="ARBA00008766"/>
    </source>
</evidence>
<dbReference type="GeneID" id="54162669"/>
<dbReference type="EC" id="3.4.11.9" evidence="7"/>
<protein>
    <submittedName>
        <fullName evidence="7">Xaa-Pro aminopeptidase</fullName>
        <ecNumber evidence="7">3.4.11.9</ecNumber>
    </submittedName>
</protein>
<dbReference type="GO" id="GO:0005737">
    <property type="term" value="C:cytoplasm"/>
    <property type="evidence" value="ECO:0007669"/>
    <property type="project" value="UniProtKB-ARBA"/>
</dbReference>
<gene>
    <name evidence="7" type="ordered locus">VF_0038</name>
</gene>
<evidence type="ECO:0000259" key="6">
    <source>
        <dbReference type="Pfam" id="PF16188"/>
    </source>
</evidence>
<dbReference type="FunFam" id="3.90.230.10:FF:000009">
    <property type="entry name" value="xaa-Pro aminopeptidase 2"/>
    <property type="match status" value="1"/>
</dbReference>
<dbReference type="SUPFAM" id="SSF53092">
    <property type="entry name" value="Creatinase/prolidase N-terminal domain"/>
    <property type="match status" value="1"/>
</dbReference>
<feature type="domain" description="Peptidase M24" evidence="4">
    <location>
        <begin position="309"/>
        <end position="524"/>
    </location>
</feature>
<dbReference type="GO" id="GO:0046872">
    <property type="term" value="F:metal ion binding"/>
    <property type="evidence" value="ECO:0007669"/>
    <property type="project" value="UniProtKB-KW"/>
</dbReference>
<evidence type="ECO:0000256" key="3">
    <source>
        <dbReference type="ARBA" id="ARBA00022801"/>
    </source>
</evidence>
<accession>Q5E8W3</accession>
<dbReference type="Proteomes" id="UP000000537">
    <property type="component" value="Chromosome I"/>
</dbReference>
<dbReference type="CDD" id="cd01085">
    <property type="entry name" value="APP"/>
    <property type="match status" value="1"/>
</dbReference>
<dbReference type="KEGG" id="vfi:VF_0038"/>
<dbReference type="InterPro" id="IPR000994">
    <property type="entry name" value="Pept_M24"/>
</dbReference>
<dbReference type="RefSeq" id="WP_011260919.1">
    <property type="nucleotide sequence ID" value="NC_006840.2"/>
</dbReference>
<name>Q5E8W3_ALIF1</name>
<dbReference type="Pfam" id="PF16188">
    <property type="entry name" value="Peptidase_M24_C"/>
    <property type="match status" value="1"/>
</dbReference>
<reference evidence="7 8" key="1">
    <citation type="journal article" date="2005" name="Proc. Natl. Acad. Sci. U.S.A.">
        <title>Complete genome sequence of Vibrio fischeri: a symbiotic bacterium with pathogenic congeners.</title>
        <authorList>
            <person name="Ruby E.G."/>
            <person name="Urbanowski M."/>
            <person name="Campbell J."/>
            <person name="Dunn A."/>
            <person name="Faini M."/>
            <person name="Gunsalus R."/>
            <person name="Lostroh P."/>
            <person name="Lupp C."/>
            <person name="McCann J."/>
            <person name="Millikan D."/>
            <person name="Schaefer A."/>
            <person name="Stabb E."/>
            <person name="Stevens A."/>
            <person name="Visick K."/>
            <person name="Whistler C."/>
            <person name="Greenberg E.P."/>
        </authorList>
    </citation>
    <scope>NUCLEOTIDE SEQUENCE [LARGE SCALE GENOMIC DNA]</scope>
    <source>
        <strain evidence="8">ATCC 700601 / ES114</strain>
    </source>
</reference>
<reference evidence="7 8" key="2">
    <citation type="journal article" date="2008" name="BMC Genomics">
        <title>Comparative genomics-based investigation of resequencing targets in Vibrio fischeri: focus on point miscalls and artefactual expansions.</title>
        <authorList>
            <person name="Mandel M.J."/>
            <person name="Stabb E.V."/>
            <person name="Ruby E.G."/>
        </authorList>
    </citation>
    <scope>NUCLEOTIDE SEQUENCE [LARGE SCALE GENOMIC DNA]</scope>
    <source>
        <strain evidence="8">ATCC 700601 / ES114</strain>
    </source>
</reference>
<dbReference type="Gene3D" id="3.40.350.10">
    <property type="entry name" value="Creatinase/prolidase N-terminal domain"/>
    <property type="match status" value="2"/>
</dbReference>
<comment type="similarity">
    <text evidence="1">Belongs to the peptidase M24B family.</text>
</comment>
<dbReference type="PATRIC" id="fig|312309.11.peg.41"/>